<protein>
    <submittedName>
        <fullName evidence="3">DUF2147 domain-containing protein</fullName>
    </submittedName>
</protein>
<dbReference type="AlphaFoldDB" id="A0A4U0PB26"/>
<gene>
    <name evidence="3" type="ORF">FAZ15_13285</name>
</gene>
<keyword evidence="1" id="KW-0732">Signal</keyword>
<accession>A0A4U0PB26</accession>
<proteinExistence type="predicted"/>
<organism evidence="3 4">
    <name type="scientific">Sphingobacterium olei</name>
    <dbReference type="NCBI Taxonomy" id="2571155"/>
    <lineage>
        <taxon>Bacteria</taxon>
        <taxon>Pseudomonadati</taxon>
        <taxon>Bacteroidota</taxon>
        <taxon>Sphingobacteriia</taxon>
        <taxon>Sphingobacteriales</taxon>
        <taxon>Sphingobacteriaceae</taxon>
        <taxon>Sphingobacterium</taxon>
    </lineage>
</organism>
<evidence type="ECO:0000256" key="1">
    <source>
        <dbReference type="SAM" id="SignalP"/>
    </source>
</evidence>
<dbReference type="PANTHER" id="PTHR36919">
    <property type="entry name" value="BLR1215 PROTEIN"/>
    <property type="match status" value="1"/>
</dbReference>
<evidence type="ECO:0000313" key="3">
    <source>
        <dbReference type="EMBL" id="TJZ59864.1"/>
    </source>
</evidence>
<keyword evidence="4" id="KW-1185">Reference proteome</keyword>
<dbReference type="OrthoDB" id="9814399at2"/>
<dbReference type="InterPro" id="IPR019223">
    <property type="entry name" value="DUF2147"/>
</dbReference>
<dbReference type="RefSeq" id="WP_136901805.1">
    <property type="nucleotide sequence ID" value="NZ_SUME01000005.1"/>
</dbReference>
<evidence type="ECO:0000259" key="2">
    <source>
        <dbReference type="Pfam" id="PF09917"/>
    </source>
</evidence>
<dbReference type="PANTHER" id="PTHR36919:SF2">
    <property type="entry name" value="BLL6627 PROTEIN"/>
    <property type="match status" value="1"/>
</dbReference>
<feature type="chain" id="PRO_5020825666" evidence="1">
    <location>
        <begin position="20"/>
        <end position="137"/>
    </location>
</feature>
<sequence length="137" mass="15522">MNKLLFTVCAWIMSVTLFAQTSDPILGKWQNPSGEGRIEIYKKGDKYFGKLYWIKDAAKKDVNNPDEKLRSRNIQGVEILTNFTKKGSAYEGGQIYDPKSGKTYSCKMSIKGADQLDIRGYVGVSLLGRTETWKRVK</sequence>
<reference evidence="3 4" key="1">
    <citation type="submission" date="2019-04" db="EMBL/GenBank/DDBJ databases">
        <title>Sphingobacterium olei sp. nov., isolated from oil-contaminated soil.</title>
        <authorList>
            <person name="Liu B."/>
        </authorList>
    </citation>
    <scope>NUCLEOTIDE SEQUENCE [LARGE SCALE GENOMIC DNA]</scope>
    <source>
        <strain evidence="3 4">HAL-9</strain>
    </source>
</reference>
<dbReference type="Gene3D" id="2.40.128.520">
    <property type="match status" value="1"/>
</dbReference>
<dbReference type="EMBL" id="SUME01000005">
    <property type="protein sequence ID" value="TJZ59864.1"/>
    <property type="molecule type" value="Genomic_DNA"/>
</dbReference>
<feature type="signal peptide" evidence="1">
    <location>
        <begin position="1"/>
        <end position="19"/>
    </location>
</feature>
<dbReference type="Pfam" id="PF09917">
    <property type="entry name" value="DUF2147"/>
    <property type="match status" value="1"/>
</dbReference>
<comment type="caution">
    <text evidence="3">The sequence shown here is derived from an EMBL/GenBank/DDBJ whole genome shotgun (WGS) entry which is preliminary data.</text>
</comment>
<dbReference type="Proteomes" id="UP000306808">
    <property type="component" value="Unassembled WGS sequence"/>
</dbReference>
<evidence type="ECO:0000313" key="4">
    <source>
        <dbReference type="Proteomes" id="UP000306808"/>
    </source>
</evidence>
<feature type="domain" description="DUF2147" evidence="2">
    <location>
        <begin position="27"/>
        <end position="135"/>
    </location>
</feature>
<name>A0A4U0PB26_9SPHI</name>